<dbReference type="InterPro" id="IPR041492">
    <property type="entry name" value="HAD_2"/>
</dbReference>
<dbReference type="InterPro" id="IPR023214">
    <property type="entry name" value="HAD_sf"/>
</dbReference>
<reference evidence="5" key="1">
    <citation type="submission" date="2023-03" db="EMBL/GenBank/DDBJ databases">
        <title>Edaphobacter sp.</title>
        <authorList>
            <person name="Huber K.J."/>
            <person name="Papendorf J."/>
            <person name="Pilke C."/>
            <person name="Bunk B."/>
            <person name="Sproeer C."/>
            <person name="Pester M."/>
        </authorList>
    </citation>
    <scope>NUCLEOTIDE SEQUENCE</scope>
    <source>
        <strain evidence="5">DSM 110680</strain>
    </source>
</reference>
<dbReference type="Gene3D" id="1.10.150.240">
    <property type="entry name" value="Putative phosphatase, domain 2"/>
    <property type="match status" value="1"/>
</dbReference>
<name>A0AAU7DFE2_9BACT</name>
<proteinExistence type="inferred from homology"/>
<dbReference type="PANTHER" id="PTHR43434">
    <property type="entry name" value="PHOSPHOGLYCOLATE PHOSPHATASE"/>
    <property type="match status" value="1"/>
</dbReference>
<evidence type="ECO:0000256" key="2">
    <source>
        <dbReference type="ARBA" id="ARBA00004818"/>
    </source>
</evidence>
<evidence type="ECO:0000256" key="4">
    <source>
        <dbReference type="ARBA" id="ARBA00013078"/>
    </source>
</evidence>
<dbReference type="PANTHER" id="PTHR43434:SF1">
    <property type="entry name" value="PHOSPHOGLYCOLATE PHOSPHATASE"/>
    <property type="match status" value="1"/>
</dbReference>
<accession>A0AAU7DFE2</accession>
<comment type="pathway">
    <text evidence="2">Organic acid metabolism; glycolate biosynthesis; glycolate from 2-phosphoglycolate: step 1/1.</text>
</comment>
<gene>
    <name evidence="5" type="ORF">P8935_17695</name>
</gene>
<dbReference type="GO" id="GO:0008967">
    <property type="term" value="F:phosphoglycolate phosphatase activity"/>
    <property type="evidence" value="ECO:0007669"/>
    <property type="project" value="UniProtKB-EC"/>
</dbReference>
<dbReference type="EC" id="3.1.3.18" evidence="4"/>
<dbReference type="GO" id="GO:0006281">
    <property type="term" value="P:DNA repair"/>
    <property type="evidence" value="ECO:0007669"/>
    <property type="project" value="TreeGrafter"/>
</dbReference>
<evidence type="ECO:0000256" key="3">
    <source>
        <dbReference type="ARBA" id="ARBA00006171"/>
    </source>
</evidence>
<organism evidence="5">
    <name type="scientific">Telmatobacter sp. DSM 110680</name>
    <dbReference type="NCBI Taxonomy" id="3036704"/>
    <lineage>
        <taxon>Bacteria</taxon>
        <taxon>Pseudomonadati</taxon>
        <taxon>Acidobacteriota</taxon>
        <taxon>Terriglobia</taxon>
        <taxon>Terriglobales</taxon>
        <taxon>Acidobacteriaceae</taxon>
        <taxon>Telmatobacter</taxon>
    </lineage>
</organism>
<protein>
    <recommendedName>
        <fullName evidence="4">phosphoglycolate phosphatase</fullName>
        <ecNumber evidence="4">3.1.3.18</ecNumber>
    </recommendedName>
</protein>
<dbReference type="SUPFAM" id="SSF56784">
    <property type="entry name" value="HAD-like"/>
    <property type="match status" value="1"/>
</dbReference>
<keyword evidence="5" id="KW-0378">Hydrolase</keyword>
<dbReference type="Pfam" id="PF13419">
    <property type="entry name" value="HAD_2"/>
    <property type="match status" value="1"/>
</dbReference>
<comment type="similarity">
    <text evidence="3">Belongs to the HAD-like hydrolase superfamily. CbbY/CbbZ/Gph/YieH family.</text>
</comment>
<dbReference type="GO" id="GO:0005829">
    <property type="term" value="C:cytosol"/>
    <property type="evidence" value="ECO:0007669"/>
    <property type="project" value="TreeGrafter"/>
</dbReference>
<evidence type="ECO:0000256" key="1">
    <source>
        <dbReference type="ARBA" id="ARBA00000830"/>
    </source>
</evidence>
<dbReference type="EMBL" id="CP121196">
    <property type="protein sequence ID" value="XBH16394.1"/>
    <property type="molecule type" value="Genomic_DNA"/>
</dbReference>
<dbReference type="InterPro" id="IPR050155">
    <property type="entry name" value="HAD-like_hydrolase_sf"/>
</dbReference>
<dbReference type="AlphaFoldDB" id="A0AAU7DFE2"/>
<sequence>MQTTQQNNEARTAIEDGFAWDAQDAYLFDIDGTLLRSRDRVHFDSFATTLREVMGFEVSLEGVPLAGNTDTSILREACDRAGIPADVLEPQVAAILEGMCHNVSGRRNEMHPVLMPGVEKTLKYLADRGATLGVATGNLEMIGWIKVERAGIREWFRFGGFSDHFPVRSELIGNAAAKARELAGTHASVCVVGDTPRDIEAAHANGLPVIAVATGHFTFDELLEHKPEVCATTLADLLAMTQGAA</sequence>
<dbReference type="Gene3D" id="3.40.50.1000">
    <property type="entry name" value="HAD superfamily/HAD-like"/>
    <property type="match status" value="1"/>
</dbReference>
<comment type="catalytic activity">
    <reaction evidence="1">
        <text>2-phosphoglycolate + H2O = glycolate + phosphate</text>
        <dbReference type="Rhea" id="RHEA:14369"/>
        <dbReference type="ChEBI" id="CHEBI:15377"/>
        <dbReference type="ChEBI" id="CHEBI:29805"/>
        <dbReference type="ChEBI" id="CHEBI:43474"/>
        <dbReference type="ChEBI" id="CHEBI:58033"/>
        <dbReference type="EC" id="3.1.3.18"/>
    </reaction>
</comment>
<evidence type="ECO:0000313" key="5">
    <source>
        <dbReference type="EMBL" id="XBH16394.1"/>
    </source>
</evidence>
<dbReference type="InterPro" id="IPR023198">
    <property type="entry name" value="PGP-like_dom2"/>
</dbReference>
<dbReference type="InterPro" id="IPR036412">
    <property type="entry name" value="HAD-like_sf"/>
</dbReference>
<dbReference type="RefSeq" id="WP_348261623.1">
    <property type="nucleotide sequence ID" value="NZ_CP121196.1"/>
</dbReference>